<evidence type="ECO:0000313" key="3">
    <source>
        <dbReference type="EMBL" id="CAJ1942100.1"/>
    </source>
</evidence>
<dbReference type="Proteomes" id="UP001295423">
    <property type="component" value="Unassembled WGS sequence"/>
</dbReference>
<evidence type="ECO:0000313" key="4">
    <source>
        <dbReference type="Proteomes" id="UP001295423"/>
    </source>
</evidence>
<dbReference type="Pfam" id="PF00443">
    <property type="entry name" value="UCH"/>
    <property type="match status" value="1"/>
</dbReference>
<dbReference type="GO" id="GO:0004843">
    <property type="term" value="F:cysteine-type deubiquitinase activity"/>
    <property type="evidence" value="ECO:0007669"/>
    <property type="project" value="InterPro"/>
</dbReference>
<name>A0AAD2FLN8_9STRA</name>
<feature type="region of interest" description="Disordered" evidence="1">
    <location>
        <begin position="75"/>
        <end position="97"/>
    </location>
</feature>
<gene>
    <name evidence="3" type="ORF">CYCCA115_LOCUS7778</name>
</gene>
<evidence type="ECO:0000256" key="1">
    <source>
        <dbReference type="SAM" id="MobiDB-lite"/>
    </source>
</evidence>
<reference evidence="3" key="1">
    <citation type="submission" date="2023-08" db="EMBL/GenBank/DDBJ databases">
        <authorList>
            <person name="Audoor S."/>
            <person name="Bilcke G."/>
        </authorList>
    </citation>
    <scope>NUCLEOTIDE SEQUENCE</scope>
</reference>
<protein>
    <recommendedName>
        <fullName evidence="2">Peptidase C19 ubiquitin carboxyl-terminal hydrolase domain-containing protein</fullName>
    </recommendedName>
</protein>
<dbReference type="GO" id="GO:0016579">
    <property type="term" value="P:protein deubiquitination"/>
    <property type="evidence" value="ECO:0007669"/>
    <property type="project" value="InterPro"/>
</dbReference>
<organism evidence="3 4">
    <name type="scientific">Cylindrotheca closterium</name>
    <dbReference type="NCBI Taxonomy" id="2856"/>
    <lineage>
        <taxon>Eukaryota</taxon>
        <taxon>Sar</taxon>
        <taxon>Stramenopiles</taxon>
        <taxon>Ochrophyta</taxon>
        <taxon>Bacillariophyta</taxon>
        <taxon>Bacillariophyceae</taxon>
        <taxon>Bacillariophycidae</taxon>
        <taxon>Bacillariales</taxon>
        <taxon>Bacillariaceae</taxon>
        <taxon>Cylindrotheca</taxon>
    </lineage>
</organism>
<dbReference type="InterPro" id="IPR038765">
    <property type="entry name" value="Papain-like_cys_pep_sf"/>
</dbReference>
<dbReference type="InterPro" id="IPR001394">
    <property type="entry name" value="Peptidase_C19_UCH"/>
</dbReference>
<evidence type="ECO:0000259" key="2">
    <source>
        <dbReference type="Pfam" id="PF00443"/>
    </source>
</evidence>
<sequence length="407" mass="45491">MAPKQIFFRKLDATENGSSSFLSALQLIAHIVTPIRKGMIHFFLQNRNTSMDQIEWIFLRELGWLFQAMIAAPPDSGKKEANDDEDEEDNSPPVDPTAFFDALKPCLTKYKKKTTPKDASQAVQILLETIQACTSTLPVTGELWNSMLDEASLRFVARQTIVGKTELEDGEVLQRTKKESLILACPYVIPKSAGAKVEESTSVDKLLKEWCAKQPHEYDFDDKSFDFEVTIPVFSKGDASSDGWSVNRTLHFDALNGFLFVGLSRLNDQGEPSETEIEFPKKLDLSKLCTSDVTGSKEFELYGGVLYDDGDYVAALKNSAIKDPEEEGAWQLMESDEIIPMEEGDILEFLKGEGGEGPCGTLAVYRSCNKSIHKQMDNILSDIIISHVSGVLNTKSEQYYYEEVVED</sequence>
<keyword evidence="4" id="KW-1185">Reference proteome</keyword>
<dbReference type="SUPFAM" id="SSF54001">
    <property type="entry name" value="Cysteine proteinases"/>
    <property type="match status" value="1"/>
</dbReference>
<proteinExistence type="predicted"/>
<dbReference type="AlphaFoldDB" id="A0AAD2FLN8"/>
<accession>A0AAD2FLN8</accession>
<comment type="caution">
    <text evidence="3">The sequence shown here is derived from an EMBL/GenBank/DDBJ whole genome shotgun (WGS) entry which is preliminary data.</text>
</comment>
<dbReference type="Gene3D" id="3.90.70.10">
    <property type="entry name" value="Cysteine proteinases"/>
    <property type="match status" value="1"/>
</dbReference>
<feature type="domain" description="Peptidase C19 ubiquitin carboxyl-terminal hydrolase" evidence="2">
    <location>
        <begin position="19"/>
        <end position="344"/>
    </location>
</feature>
<dbReference type="EMBL" id="CAKOGP040001112">
    <property type="protein sequence ID" value="CAJ1942100.1"/>
    <property type="molecule type" value="Genomic_DNA"/>
</dbReference>